<sequence>MGIAAVQALVGSEFRVSKLGQAKAINYIARLPDWVSPAVKHRAITLVCGLYGLSLSERCVYSMITLNIV</sequence>
<organism evidence="1 2">
    <name type="scientific">Coemansia pectinata</name>
    <dbReference type="NCBI Taxonomy" id="1052879"/>
    <lineage>
        <taxon>Eukaryota</taxon>
        <taxon>Fungi</taxon>
        <taxon>Fungi incertae sedis</taxon>
        <taxon>Zoopagomycota</taxon>
        <taxon>Kickxellomycotina</taxon>
        <taxon>Kickxellomycetes</taxon>
        <taxon>Kickxellales</taxon>
        <taxon>Kickxellaceae</taxon>
        <taxon>Coemansia</taxon>
    </lineage>
</organism>
<evidence type="ECO:0000313" key="2">
    <source>
        <dbReference type="Proteomes" id="UP001140011"/>
    </source>
</evidence>
<evidence type="ECO:0000313" key="1">
    <source>
        <dbReference type="EMBL" id="KAJ2740841.1"/>
    </source>
</evidence>
<name>A0A9W8GNF3_9FUNG</name>
<accession>A0A9W8GNF3</accession>
<dbReference type="Proteomes" id="UP001140011">
    <property type="component" value="Unassembled WGS sequence"/>
</dbReference>
<feature type="non-terminal residue" evidence="1">
    <location>
        <position position="69"/>
    </location>
</feature>
<comment type="caution">
    <text evidence="1">The sequence shown here is derived from an EMBL/GenBank/DDBJ whole genome shotgun (WGS) entry which is preliminary data.</text>
</comment>
<dbReference type="OrthoDB" id="5667731at2759"/>
<reference evidence="1" key="1">
    <citation type="submission" date="2022-07" db="EMBL/GenBank/DDBJ databases">
        <title>Phylogenomic reconstructions and comparative analyses of Kickxellomycotina fungi.</title>
        <authorList>
            <person name="Reynolds N.K."/>
            <person name="Stajich J.E."/>
            <person name="Barry K."/>
            <person name="Grigoriev I.V."/>
            <person name="Crous P."/>
            <person name="Smith M.E."/>
        </authorList>
    </citation>
    <scope>NUCLEOTIDE SEQUENCE</scope>
    <source>
        <strain evidence="1">BCRC 34297</strain>
    </source>
</reference>
<dbReference type="AlphaFoldDB" id="A0A9W8GNF3"/>
<keyword evidence="2" id="KW-1185">Reference proteome</keyword>
<proteinExistence type="predicted"/>
<protein>
    <submittedName>
        <fullName evidence="1">Uncharacterized protein</fullName>
    </submittedName>
</protein>
<dbReference type="EMBL" id="JANBUH010002102">
    <property type="protein sequence ID" value="KAJ2740841.1"/>
    <property type="molecule type" value="Genomic_DNA"/>
</dbReference>
<gene>
    <name evidence="1" type="ORF">GGI19_007039</name>
</gene>